<dbReference type="OrthoDB" id="5373172at2"/>
<evidence type="ECO:0000313" key="2">
    <source>
        <dbReference type="EMBL" id="KYJ86786.1"/>
    </source>
</evidence>
<keyword evidence="1" id="KW-0472">Membrane</keyword>
<comment type="caution">
    <text evidence="2">The sequence shown here is derived from an EMBL/GenBank/DDBJ whole genome shotgun (WGS) entry which is preliminary data.</text>
</comment>
<sequence>MQDLILTLVFSVVMLVFMAFPAMKIVEWLETKMTLSDTWHNILQIVITILLSLLVGLFLRFA</sequence>
<name>A0A151CGY6_9BACT</name>
<dbReference type="EMBL" id="LNKT01000012">
    <property type="protein sequence ID" value="KYJ86786.1"/>
    <property type="molecule type" value="Genomic_DNA"/>
</dbReference>
<dbReference type="STRING" id="1630136.AS592_08140"/>
<proteinExistence type="predicted"/>
<gene>
    <name evidence="2" type="ORF">AS592_08140</name>
</gene>
<keyword evidence="1" id="KW-0812">Transmembrane</keyword>
<feature type="transmembrane region" description="Helical" evidence="1">
    <location>
        <begin position="5"/>
        <end position="22"/>
    </location>
</feature>
<organism evidence="2 3">
    <name type="scientific">Sulfurovum riftiae</name>
    <dbReference type="NCBI Taxonomy" id="1630136"/>
    <lineage>
        <taxon>Bacteria</taxon>
        <taxon>Pseudomonadati</taxon>
        <taxon>Campylobacterota</taxon>
        <taxon>Epsilonproteobacteria</taxon>
        <taxon>Campylobacterales</taxon>
        <taxon>Sulfurovaceae</taxon>
        <taxon>Sulfurovum</taxon>
    </lineage>
</organism>
<keyword evidence="3" id="KW-1185">Reference proteome</keyword>
<feature type="transmembrane region" description="Helical" evidence="1">
    <location>
        <begin position="42"/>
        <end position="61"/>
    </location>
</feature>
<dbReference type="RefSeq" id="WP_067330152.1">
    <property type="nucleotide sequence ID" value="NZ_LNKT01000012.1"/>
</dbReference>
<protein>
    <submittedName>
        <fullName evidence="2">Uncharacterized protein</fullName>
    </submittedName>
</protein>
<accession>A0A151CGY6</accession>
<evidence type="ECO:0000256" key="1">
    <source>
        <dbReference type="SAM" id="Phobius"/>
    </source>
</evidence>
<reference evidence="2 3" key="1">
    <citation type="submission" date="2015-11" db="EMBL/GenBank/DDBJ databases">
        <title>Draft genome of Sulfurovum riftiae 1812E, a member of the Epsilonproteobacteria isolated from the tube of the deep-sea hydrothermal vent tubewom Riftia pachyptila.</title>
        <authorList>
            <person name="Vetriani C."/>
            <person name="Giovannelli D."/>
        </authorList>
    </citation>
    <scope>NUCLEOTIDE SEQUENCE [LARGE SCALE GENOMIC DNA]</scope>
    <source>
        <strain evidence="2 3">1812E</strain>
    </source>
</reference>
<keyword evidence="1" id="KW-1133">Transmembrane helix</keyword>
<dbReference type="AlphaFoldDB" id="A0A151CGY6"/>
<evidence type="ECO:0000313" key="3">
    <source>
        <dbReference type="Proteomes" id="UP000075359"/>
    </source>
</evidence>
<dbReference type="Proteomes" id="UP000075359">
    <property type="component" value="Unassembled WGS sequence"/>
</dbReference>